<evidence type="ECO:0000313" key="3">
    <source>
        <dbReference type="EMBL" id="SDM49958.1"/>
    </source>
</evidence>
<name>A0A1G9TQW8_9BACL</name>
<dbReference type="SUPFAM" id="SSF54593">
    <property type="entry name" value="Glyoxalase/Bleomycin resistance protein/Dihydroxybiphenyl dioxygenase"/>
    <property type="match status" value="1"/>
</dbReference>
<dbReference type="Pfam" id="PF00903">
    <property type="entry name" value="Glyoxalase"/>
    <property type="match status" value="1"/>
</dbReference>
<organism evidence="3 4">
    <name type="scientific">Fictibacillus solisalsi</name>
    <dbReference type="NCBI Taxonomy" id="459525"/>
    <lineage>
        <taxon>Bacteria</taxon>
        <taxon>Bacillati</taxon>
        <taxon>Bacillota</taxon>
        <taxon>Bacilli</taxon>
        <taxon>Bacillales</taxon>
        <taxon>Fictibacillaceae</taxon>
        <taxon>Fictibacillus</taxon>
    </lineage>
</organism>
<evidence type="ECO:0000256" key="1">
    <source>
        <dbReference type="ARBA" id="ARBA00022723"/>
    </source>
</evidence>
<proteinExistence type="predicted"/>
<dbReference type="Proteomes" id="UP000199544">
    <property type="component" value="Unassembled WGS sequence"/>
</dbReference>
<dbReference type="OrthoDB" id="2613830at2"/>
<evidence type="ECO:0000313" key="4">
    <source>
        <dbReference type="Proteomes" id="UP000199544"/>
    </source>
</evidence>
<dbReference type="InterPro" id="IPR029068">
    <property type="entry name" value="Glyas_Bleomycin-R_OHBP_Dase"/>
</dbReference>
<dbReference type="STRING" id="459525.SAMN04488137_0431"/>
<dbReference type="InterPro" id="IPR004360">
    <property type="entry name" value="Glyas_Fos-R_dOase_dom"/>
</dbReference>
<dbReference type="PROSITE" id="PS51819">
    <property type="entry name" value="VOC"/>
    <property type="match status" value="1"/>
</dbReference>
<dbReference type="AlphaFoldDB" id="A0A1G9TQW8"/>
<evidence type="ECO:0000259" key="2">
    <source>
        <dbReference type="PROSITE" id="PS51819"/>
    </source>
</evidence>
<accession>A0A1G9TQW8</accession>
<dbReference type="GO" id="GO:0051213">
    <property type="term" value="F:dioxygenase activity"/>
    <property type="evidence" value="ECO:0007669"/>
    <property type="project" value="UniProtKB-KW"/>
</dbReference>
<sequence>MTAITHIGLAVPDLEGAIKWYEDVLGFTLIAGPYTFDAKTAGELNMTNDLLGAHIKKMKNAHLLSENQVGIELFEFVEPKMQKTKNGVYSGFFHVCIIAEDLEQKAEEIVASGGKRRSDRWNTWKGKPYHLIYCEDPYGNIIELYSHSTAVMYANKDE</sequence>
<reference evidence="4" key="1">
    <citation type="submission" date="2016-10" db="EMBL/GenBank/DDBJ databases">
        <authorList>
            <person name="Varghese N."/>
            <person name="Submissions S."/>
        </authorList>
    </citation>
    <scope>NUCLEOTIDE SEQUENCE [LARGE SCALE GENOMIC DNA]</scope>
    <source>
        <strain evidence="4">CGMCC 1.6854</strain>
    </source>
</reference>
<dbReference type="RefSeq" id="WP_090232197.1">
    <property type="nucleotide sequence ID" value="NZ_FNHW01000001.1"/>
</dbReference>
<keyword evidence="3" id="KW-0560">Oxidoreductase</keyword>
<dbReference type="GO" id="GO:0046872">
    <property type="term" value="F:metal ion binding"/>
    <property type="evidence" value="ECO:0007669"/>
    <property type="project" value="UniProtKB-KW"/>
</dbReference>
<dbReference type="InterPro" id="IPR051785">
    <property type="entry name" value="MMCE/EMCE_epimerase"/>
</dbReference>
<dbReference type="InterPro" id="IPR037523">
    <property type="entry name" value="VOC_core"/>
</dbReference>
<feature type="domain" description="VOC" evidence="2">
    <location>
        <begin position="3"/>
        <end position="147"/>
    </location>
</feature>
<gene>
    <name evidence="3" type="ORF">SAMN04488137_0431</name>
</gene>
<keyword evidence="3" id="KW-0223">Dioxygenase</keyword>
<dbReference type="Gene3D" id="3.10.180.10">
    <property type="entry name" value="2,3-Dihydroxybiphenyl 1,2-Dioxygenase, domain 1"/>
    <property type="match status" value="1"/>
</dbReference>
<dbReference type="GO" id="GO:0046491">
    <property type="term" value="P:L-methylmalonyl-CoA metabolic process"/>
    <property type="evidence" value="ECO:0007669"/>
    <property type="project" value="TreeGrafter"/>
</dbReference>
<keyword evidence="1" id="KW-0479">Metal-binding</keyword>
<dbReference type="GO" id="GO:0004493">
    <property type="term" value="F:methylmalonyl-CoA epimerase activity"/>
    <property type="evidence" value="ECO:0007669"/>
    <property type="project" value="TreeGrafter"/>
</dbReference>
<dbReference type="EMBL" id="FNHW01000001">
    <property type="protein sequence ID" value="SDM49958.1"/>
    <property type="molecule type" value="Genomic_DNA"/>
</dbReference>
<keyword evidence="4" id="KW-1185">Reference proteome</keyword>
<dbReference type="PANTHER" id="PTHR43048">
    <property type="entry name" value="METHYLMALONYL-COA EPIMERASE"/>
    <property type="match status" value="1"/>
</dbReference>
<dbReference type="PANTHER" id="PTHR43048:SF6">
    <property type="entry name" value="BLR8189 PROTEIN"/>
    <property type="match status" value="1"/>
</dbReference>
<protein>
    <submittedName>
        <fullName evidence="3">Catechol 2,3-dioxygenase</fullName>
    </submittedName>
</protein>